<dbReference type="GO" id="GO:0006273">
    <property type="term" value="P:lagging strand elongation"/>
    <property type="evidence" value="ECO:0007669"/>
    <property type="project" value="TreeGrafter"/>
</dbReference>
<feature type="binding site" evidence="14">
    <location>
        <position position="411"/>
    </location>
    <ligand>
        <name>ATP</name>
        <dbReference type="ChEBI" id="CHEBI:30616"/>
    </ligand>
</feature>
<comment type="function">
    <text evidence="14">DNA ligase that seals nicks in double-stranded DNA during DNA replication, DNA recombination and DNA repair.</text>
</comment>
<keyword evidence="13 14" id="KW-0131">Cell cycle</keyword>
<comment type="caution">
    <text evidence="17">The sequence shown here is derived from an EMBL/GenBank/DDBJ whole genome shotgun (WGS) entry which is preliminary data.</text>
</comment>
<evidence type="ECO:0000256" key="15">
    <source>
        <dbReference type="RuleBase" id="RU004196"/>
    </source>
</evidence>
<keyword evidence="12 14" id="KW-0234">DNA repair</keyword>
<evidence type="ECO:0000256" key="8">
    <source>
        <dbReference type="ARBA" id="ARBA00022763"/>
    </source>
</evidence>
<evidence type="ECO:0000313" key="17">
    <source>
        <dbReference type="EMBL" id="TAJ43550.1"/>
    </source>
</evidence>
<dbReference type="PROSITE" id="PS50160">
    <property type="entry name" value="DNA_LIGASE_A3"/>
    <property type="match status" value="1"/>
</dbReference>
<dbReference type="InterPro" id="IPR022865">
    <property type="entry name" value="DNA_ligae_ATP-dep_bac/arc"/>
</dbReference>
<dbReference type="NCBIfam" id="TIGR00574">
    <property type="entry name" value="dnl1"/>
    <property type="match status" value="1"/>
</dbReference>
<dbReference type="SUPFAM" id="SSF56091">
    <property type="entry name" value="DNA ligase/mRNA capping enzyme, catalytic domain"/>
    <property type="match status" value="1"/>
</dbReference>
<dbReference type="RefSeq" id="WP_130647529.1">
    <property type="nucleotide sequence ID" value="NZ_PGCL01000005.1"/>
</dbReference>
<keyword evidence="5 14" id="KW-0235">DNA replication</keyword>
<dbReference type="HAMAP" id="MF_00407">
    <property type="entry name" value="DNA_ligase"/>
    <property type="match status" value="1"/>
</dbReference>
<name>A0A483CVQ0_9EURY</name>
<feature type="binding site" evidence="14">
    <location>
        <position position="251"/>
    </location>
    <ligand>
        <name>ATP</name>
        <dbReference type="ChEBI" id="CHEBI:30616"/>
    </ligand>
</feature>
<dbReference type="SUPFAM" id="SSF117018">
    <property type="entry name" value="ATP-dependent DNA ligase DNA-binding domain"/>
    <property type="match status" value="1"/>
</dbReference>
<dbReference type="InterPro" id="IPR050191">
    <property type="entry name" value="ATP-dep_DNA_ligase"/>
</dbReference>
<evidence type="ECO:0000256" key="2">
    <source>
        <dbReference type="ARBA" id="ARBA00013308"/>
    </source>
</evidence>
<feature type="binding site" evidence="14">
    <location>
        <position position="244"/>
    </location>
    <ligand>
        <name>ATP</name>
        <dbReference type="ChEBI" id="CHEBI:30616"/>
    </ligand>
</feature>
<feature type="binding site" evidence="14">
    <location>
        <position position="405"/>
    </location>
    <ligand>
        <name>ATP</name>
        <dbReference type="ChEBI" id="CHEBI:30616"/>
    </ligand>
</feature>
<dbReference type="GO" id="GO:0046872">
    <property type="term" value="F:metal ion binding"/>
    <property type="evidence" value="ECO:0007669"/>
    <property type="project" value="UniProtKB-KW"/>
</dbReference>
<dbReference type="GO" id="GO:0051301">
    <property type="term" value="P:cell division"/>
    <property type="evidence" value="ECO:0007669"/>
    <property type="project" value="UniProtKB-KW"/>
</dbReference>
<dbReference type="OrthoDB" id="31274at2157"/>
<dbReference type="EMBL" id="PGCL01000005">
    <property type="protein sequence ID" value="TAJ43550.1"/>
    <property type="molecule type" value="Genomic_DNA"/>
</dbReference>
<dbReference type="GO" id="GO:0071897">
    <property type="term" value="P:DNA biosynthetic process"/>
    <property type="evidence" value="ECO:0007669"/>
    <property type="project" value="InterPro"/>
</dbReference>
<proteinExistence type="inferred from homology"/>
<accession>A0A483CVQ0</accession>
<sequence length="545" mass="60449">MDFAEFSRICEHLEGLSGRLEMIAEIASVMPSLSDDELPVFVRFVMGRVFPDWSPLKLGIGPNLLYDAVAYVVGKKREEVVRSVSGNGDVGRAVEMLLASKSQTSFFSESLDLTGVYGDCRRIAETEGSKSQREKLRIVRGLFSNAGPLEGRYLARLLLEELRIGVGEGNVRDAVAQAFSVDASLVAHAHQALNDLGEVALLARRGEDALRDVRIEPFRPVKMMLAQQGTIAEMVTDHGAVAVEYKYDGTRFQFHRVGDECRVYSRRLEDVTAAVPDVIEALSGAVAGDVILDGEVIAIKDGRPRPFQFVLRRFRRKHEVEEAIGRVELVPNVFDILYLDGETLIDRPFSERRRILEETLASSVAPQWVSDDSSVLEGIYADALTAGHEGVMVKALDSAYTPGVRGRNWIKVKPAVDTLDLAVIGAEWGEGRRAHIFGSFLLACQREGELLPVGKVATGFSDEQLAAIHETLRDLVIAEKGKEIVLEPTIVFEVGYAEIQQSPNYSSGFALRFPRFVRMRQDKSVDEVETVEGMQGRYDRQFRSV</sequence>
<keyword evidence="8 14" id="KW-0227">DNA damage</keyword>
<dbReference type="Gene3D" id="2.40.50.140">
    <property type="entry name" value="Nucleic acid-binding proteins"/>
    <property type="match status" value="1"/>
</dbReference>
<dbReference type="AlphaFoldDB" id="A0A483CVQ0"/>
<dbReference type="CDD" id="cd07972">
    <property type="entry name" value="OBF_DNA_ligase_Arch_LigB"/>
    <property type="match status" value="1"/>
</dbReference>
<dbReference type="PROSITE" id="PS00333">
    <property type="entry name" value="DNA_LIGASE_A2"/>
    <property type="match status" value="1"/>
</dbReference>
<comment type="catalytic activity">
    <reaction evidence="14">
        <text>ATP + (deoxyribonucleotide)n-3'-hydroxyl + 5'-phospho-(deoxyribonucleotide)m = (deoxyribonucleotide)n+m + AMP + diphosphate.</text>
        <dbReference type="EC" id="6.5.1.1"/>
    </reaction>
</comment>
<comment type="cofactor">
    <cofactor evidence="14">
        <name>Mg(2+)</name>
        <dbReference type="ChEBI" id="CHEBI:18420"/>
    </cofactor>
</comment>
<dbReference type="GO" id="GO:0005524">
    <property type="term" value="F:ATP binding"/>
    <property type="evidence" value="ECO:0007669"/>
    <property type="project" value="UniProtKB-UniRule"/>
</dbReference>
<protein>
    <recommendedName>
        <fullName evidence="2 14">DNA ligase</fullName>
        <ecNumber evidence="14">6.5.1.1</ecNumber>
    </recommendedName>
    <alternativeName>
        <fullName evidence="14">Polydeoxyribonucleotide synthase [ATP]</fullName>
    </alternativeName>
</protein>
<evidence type="ECO:0000256" key="14">
    <source>
        <dbReference type="HAMAP-Rule" id="MF_00407"/>
    </source>
</evidence>
<feature type="binding site" evidence="14">
    <location>
        <position position="266"/>
    </location>
    <ligand>
        <name>ATP</name>
        <dbReference type="ChEBI" id="CHEBI:30616"/>
    </ligand>
</feature>
<feature type="domain" description="ATP-dependent DNA ligase family profile" evidence="16">
    <location>
        <begin position="333"/>
        <end position="446"/>
    </location>
</feature>
<evidence type="ECO:0000256" key="6">
    <source>
        <dbReference type="ARBA" id="ARBA00022723"/>
    </source>
</evidence>
<dbReference type="SUPFAM" id="SSF50249">
    <property type="entry name" value="Nucleic acid-binding proteins"/>
    <property type="match status" value="1"/>
</dbReference>
<feature type="binding site" evidence="14">
    <location>
        <position position="295"/>
    </location>
    <ligand>
        <name>ATP</name>
        <dbReference type="ChEBI" id="CHEBI:30616"/>
    </ligand>
</feature>
<dbReference type="PANTHER" id="PTHR45674:SF7">
    <property type="entry name" value="DNA LIGASE"/>
    <property type="match status" value="1"/>
</dbReference>
<evidence type="ECO:0000256" key="5">
    <source>
        <dbReference type="ARBA" id="ARBA00022705"/>
    </source>
</evidence>
<keyword evidence="6 14" id="KW-0479">Metal-binding</keyword>
<evidence type="ECO:0000256" key="10">
    <source>
        <dbReference type="ARBA" id="ARBA00022842"/>
    </source>
</evidence>
<evidence type="ECO:0000256" key="11">
    <source>
        <dbReference type="ARBA" id="ARBA00023172"/>
    </source>
</evidence>
<evidence type="ECO:0000256" key="4">
    <source>
        <dbReference type="ARBA" id="ARBA00022618"/>
    </source>
</evidence>
<dbReference type="PANTHER" id="PTHR45674">
    <property type="entry name" value="DNA LIGASE 1/3 FAMILY MEMBER"/>
    <property type="match status" value="1"/>
</dbReference>
<keyword evidence="9 14" id="KW-0067">ATP-binding</keyword>
<evidence type="ECO:0000313" key="18">
    <source>
        <dbReference type="Proteomes" id="UP000292580"/>
    </source>
</evidence>
<keyword evidence="18" id="KW-1185">Reference proteome</keyword>
<dbReference type="CDD" id="cd07901">
    <property type="entry name" value="Adenylation_DNA_ligase_Arch_LigB"/>
    <property type="match status" value="1"/>
</dbReference>
<dbReference type="InterPro" id="IPR000977">
    <property type="entry name" value="DNA_ligase_ATP-dep"/>
</dbReference>
<keyword evidence="3 14" id="KW-0436">Ligase</keyword>
<dbReference type="Pfam" id="PF04679">
    <property type="entry name" value="DNA_ligase_A_C"/>
    <property type="match status" value="1"/>
</dbReference>
<dbReference type="GO" id="GO:0006310">
    <property type="term" value="P:DNA recombination"/>
    <property type="evidence" value="ECO:0007669"/>
    <property type="project" value="UniProtKB-UniRule"/>
</dbReference>
<dbReference type="Pfam" id="PF01068">
    <property type="entry name" value="DNA_ligase_A_M"/>
    <property type="match status" value="1"/>
</dbReference>
<keyword evidence="4 14" id="KW-0132">Cell division</keyword>
<keyword evidence="11 14" id="KW-0233">DNA recombination</keyword>
<keyword evidence="7 14" id="KW-0547">Nucleotide-binding</keyword>
<evidence type="ECO:0000259" key="16">
    <source>
        <dbReference type="PROSITE" id="PS50160"/>
    </source>
</evidence>
<evidence type="ECO:0000256" key="1">
    <source>
        <dbReference type="ARBA" id="ARBA00007572"/>
    </source>
</evidence>
<evidence type="ECO:0000256" key="12">
    <source>
        <dbReference type="ARBA" id="ARBA00023204"/>
    </source>
</evidence>
<dbReference type="Pfam" id="PF04675">
    <property type="entry name" value="DNA_ligase_A_N"/>
    <property type="match status" value="1"/>
</dbReference>
<evidence type="ECO:0000256" key="9">
    <source>
        <dbReference type="ARBA" id="ARBA00022840"/>
    </source>
</evidence>
<gene>
    <name evidence="14" type="primary">lig</name>
    <name evidence="17" type="ORF">CUJ86_10495</name>
</gene>
<dbReference type="InterPro" id="IPR012340">
    <property type="entry name" value="NA-bd_OB-fold"/>
</dbReference>
<dbReference type="InterPro" id="IPR036599">
    <property type="entry name" value="DNA_ligase_N_sf"/>
</dbReference>
<dbReference type="GO" id="GO:0006281">
    <property type="term" value="P:DNA repair"/>
    <property type="evidence" value="ECO:0007669"/>
    <property type="project" value="UniProtKB-UniRule"/>
</dbReference>
<evidence type="ECO:0000256" key="7">
    <source>
        <dbReference type="ARBA" id="ARBA00022741"/>
    </source>
</evidence>
<dbReference type="EC" id="6.5.1.1" evidence="14"/>
<comment type="similarity">
    <text evidence="1 14 15">Belongs to the ATP-dependent DNA ligase family.</text>
</comment>
<dbReference type="GO" id="GO:0003677">
    <property type="term" value="F:DNA binding"/>
    <property type="evidence" value="ECO:0007669"/>
    <property type="project" value="InterPro"/>
</dbReference>
<dbReference type="Proteomes" id="UP000292580">
    <property type="component" value="Unassembled WGS sequence"/>
</dbReference>
<dbReference type="InterPro" id="IPR012308">
    <property type="entry name" value="DNA_ligase_ATP-dep_N"/>
</dbReference>
<dbReference type="Gene3D" id="1.10.3260.10">
    <property type="entry name" value="DNA ligase, ATP-dependent, N-terminal domain"/>
    <property type="match status" value="1"/>
</dbReference>
<feature type="binding site" evidence="14">
    <location>
        <position position="334"/>
    </location>
    <ligand>
        <name>ATP</name>
        <dbReference type="ChEBI" id="CHEBI:30616"/>
    </ligand>
</feature>
<dbReference type="InterPro" id="IPR016059">
    <property type="entry name" value="DNA_ligase_ATP-dep_CS"/>
</dbReference>
<feature type="active site" description="N6-AMP-lysine intermediate" evidence="14">
    <location>
        <position position="246"/>
    </location>
</feature>
<evidence type="ECO:0000256" key="3">
    <source>
        <dbReference type="ARBA" id="ARBA00022598"/>
    </source>
</evidence>
<keyword evidence="10 14" id="KW-0460">Magnesium</keyword>
<dbReference type="InterPro" id="IPR012310">
    <property type="entry name" value="DNA_ligase_ATP-dep_cent"/>
</dbReference>
<reference evidence="17 18" key="1">
    <citation type="submission" date="2017-11" db="EMBL/GenBank/DDBJ databases">
        <title>Isolation and Characterization of Methanofollis Species from Methane Seep Offshore SW Taiwan.</title>
        <authorList>
            <person name="Teng N.-H."/>
            <person name="Lai M.-C."/>
            <person name="Chen S.-C."/>
        </authorList>
    </citation>
    <scope>NUCLEOTIDE SEQUENCE [LARGE SCALE GENOMIC DNA]</scope>
    <source>
        <strain evidence="17 18">FWC-SCC2</strain>
    </source>
</reference>
<evidence type="ECO:0000256" key="13">
    <source>
        <dbReference type="ARBA" id="ARBA00023306"/>
    </source>
</evidence>
<dbReference type="InterPro" id="IPR012309">
    <property type="entry name" value="DNA_ligase_ATP-dep_C"/>
</dbReference>
<dbReference type="Gene3D" id="3.30.470.30">
    <property type="entry name" value="DNA ligase/mRNA capping enzyme"/>
    <property type="match status" value="1"/>
</dbReference>
<organism evidence="17 18">
    <name type="scientific">Methanofollis fontis</name>
    <dbReference type="NCBI Taxonomy" id="2052832"/>
    <lineage>
        <taxon>Archaea</taxon>
        <taxon>Methanobacteriati</taxon>
        <taxon>Methanobacteriota</taxon>
        <taxon>Stenosarchaea group</taxon>
        <taxon>Methanomicrobia</taxon>
        <taxon>Methanomicrobiales</taxon>
        <taxon>Methanomicrobiaceae</taxon>
        <taxon>Methanofollis</taxon>
    </lineage>
</organism>
<dbReference type="GO" id="GO:0003910">
    <property type="term" value="F:DNA ligase (ATP) activity"/>
    <property type="evidence" value="ECO:0007669"/>
    <property type="project" value="UniProtKB-UniRule"/>
</dbReference>